<evidence type="ECO:0000256" key="1">
    <source>
        <dbReference type="SAM" id="Coils"/>
    </source>
</evidence>
<keyword evidence="3" id="KW-1185">Reference proteome</keyword>
<feature type="coiled-coil region" evidence="1">
    <location>
        <begin position="89"/>
        <end position="116"/>
    </location>
</feature>
<reference evidence="2" key="2">
    <citation type="submission" date="2025-09" db="UniProtKB">
        <authorList>
            <consortium name="Ensembl"/>
        </authorList>
    </citation>
    <scope>IDENTIFICATION</scope>
</reference>
<evidence type="ECO:0000313" key="2">
    <source>
        <dbReference type="Ensembl" id="ENSOABP00000023665.2"/>
    </source>
</evidence>
<organism evidence="2 3">
    <name type="scientific">Oreochromis aureus</name>
    <name type="common">Israeli tilapia</name>
    <name type="synonym">Chromis aureus</name>
    <dbReference type="NCBI Taxonomy" id="47969"/>
    <lineage>
        <taxon>Eukaryota</taxon>
        <taxon>Metazoa</taxon>
        <taxon>Chordata</taxon>
        <taxon>Craniata</taxon>
        <taxon>Vertebrata</taxon>
        <taxon>Euteleostomi</taxon>
        <taxon>Actinopterygii</taxon>
        <taxon>Neopterygii</taxon>
        <taxon>Teleostei</taxon>
        <taxon>Neoteleostei</taxon>
        <taxon>Acanthomorphata</taxon>
        <taxon>Ovalentaria</taxon>
        <taxon>Cichlomorphae</taxon>
        <taxon>Cichliformes</taxon>
        <taxon>Cichlidae</taxon>
        <taxon>African cichlids</taxon>
        <taxon>Pseudocrenilabrinae</taxon>
        <taxon>Oreochromini</taxon>
        <taxon>Oreochromis</taxon>
    </lineage>
</organism>
<dbReference type="Proteomes" id="UP000472276">
    <property type="component" value="Unassembled WGS sequence"/>
</dbReference>
<name>A0A668T9A7_OREAU</name>
<reference evidence="2" key="1">
    <citation type="submission" date="2025-08" db="UniProtKB">
        <authorList>
            <consortium name="Ensembl"/>
        </authorList>
    </citation>
    <scope>IDENTIFICATION</scope>
</reference>
<sequence>MTASVLTAESGQPEVPLGRQFLANELKAGLHHYEDNRLTLPSSVLLKGASQLTGLNTDKMPPKRSNVNEEELEDIKKSLNVMSEEITTISKQQKLIFNLMEDIKELRRQSEEKDKKIAML</sequence>
<evidence type="ECO:0000313" key="3">
    <source>
        <dbReference type="Proteomes" id="UP000472276"/>
    </source>
</evidence>
<accession>A0A668T9A7</accession>
<dbReference type="AlphaFoldDB" id="A0A668T9A7"/>
<keyword evidence="1" id="KW-0175">Coiled coil</keyword>
<protein>
    <submittedName>
        <fullName evidence="2">Uncharacterized protein</fullName>
    </submittedName>
</protein>
<proteinExistence type="predicted"/>
<dbReference type="Ensembl" id="ENSOABT00000024362.2">
    <property type="protein sequence ID" value="ENSOABP00000023665.2"/>
    <property type="gene ID" value="ENSOABG00000011354.2"/>
</dbReference>